<dbReference type="CDD" id="cd07129">
    <property type="entry name" value="ALDH_KGSADH"/>
    <property type="match status" value="1"/>
</dbReference>
<evidence type="ECO:0000256" key="5">
    <source>
        <dbReference type="ARBA" id="ARBA00067023"/>
    </source>
</evidence>
<evidence type="ECO:0000256" key="2">
    <source>
        <dbReference type="ARBA" id="ARBA00023002"/>
    </source>
</evidence>
<keyword evidence="2 7" id="KW-0560">Oxidoreductase</keyword>
<dbReference type="FunFam" id="3.40.605.10:FF:000037">
    <property type="entry name" value="NADP-dependent fatty aldehyde dehydrogenase"/>
    <property type="match status" value="1"/>
</dbReference>
<keyword evidence="8" id="KW-1185">Reference proteome</keyword>
<proteinExistence type="inferred from homology"/>
<dbReference type="AlphaFoldDB" id="A0A0M7A592"/>
<dbReference type="InterPro" id="IPR016162">
    <property type="entry name" value="Ald_DH_N"/>
</dbReference>
<dbReference type="InterPro" id="IPR015590">
    <property type="entry name" value="Aldehyde_DH_dom"/>
</dbReference>
<dbReference type="EMBL" id="CXWC01000010">
    <property type="protein sequence ID" value="CTQ72027.1"/>
    <property type="molecule type" value="Genomic_DNA"/>
</dbReference>
<organism evidence="7 8">
    <name type="scientific">Roseibium album</name>
    <dbReference type="NCBI Taxonomy" id="311410"/>
    <lineage>
        <taxon>Bacteria</taxon>
        <taxon>Pseudomonadati</taxon>
        <taxon>Pseudomonadota</taxon>
        <taxon>Alphaproteobacteria</taxon>
        <taxon>Hyphomicrobiales</taxon>
        <taxon>Stappiaceae</taxon>
        <taxon>Roseibium</taxon>
    </lineage>
</organism>
<evidence type="ECO:0000313" key="8">
    <source>
        <dbReference type="Proteomes" id="UP000049983"/>
    </source>
</evidence>
<feature type="domain" description="Aldehyde dehydrogenase" evidence="6">
    <location>
        <begin position="18"/>
        <end position="479"/>
    </location>
</feature>
<reference evidence="8" key="1">
    <citation type="submission" date="2015-07" db="EMBL/GenBank/DDBJ databases">
        <authorList>
            <person name="Rodrigo-Torres Lidia"/>
            <person name="Arahal R.David."/>
        </authorList>
    </citation>
    <scope>NUCLEOTIDE SEQUENCE [LARGE SCALE GENOMIC DNA]</scope>
    <source>
        <strain evidence="8">CECT 5096</strain>
    </source>
</reference>
<protein>
    <recommendedName>
        <fullName evidence="5">2,5-dioxovalerate dehydrogenase</fullName>
        <ecNumber evidence="5">1.2.1.26</ecNumber>
    </recommendedName>
</protein>
<dbReference type="Proteomes" id="UP000049983">
    <property type="component" value="Unassembled WGS sequence"/>
</dbReference>
<dbReference type="GO" id="GO:0047533">
    <property type="term" value="F:2,5-dioxovalerate dehydrogenase (NADP+) activity"/>
    <property type="evidence" value="ECO:0007669"/>
    <property type="project" value="UniProtKB-EC"/>
</dbReference>
<dbReference type="GeneID" id="97670506"/>
<comment type="similarity">
    <text evidence="1">Belongs to the aldehyde dehydrogenase family.</text>
</comment>
<dbReference type="PANTHER" id="PTHR43353:SF3">
    <property type="entry name" value="ALDEHYDE DEHYDROGENASE-RELATED"/>
    <property type="match status" value="1"/>
</dbReference>
<dbReference type="STRING" id="311410.LA5095_01889"/>
<comment type="catalytic activity">
    <reaction evidence="3">
        <text>2,5-dioxopentanoate + NAD(+) + H2O = 2-oxoglutarate + NADH + 2 H(+)</text>
        <dbReference type="Rhea" id="RHEA:47152"/>
        <dbReference type="ChEBI" id="CHEBI:15377"/>
        <dbReference type="ChEBI" id="CHEBI:15378"/>
        <dbReference type="ChEBI" id="CHEBI:16810"/>
        <dbReference type="ChEBI" id="CHEBI:57540"/>
        <dbReference type="ChEBI" id="CHEBI:57945"/>
        <dbReference type="ChEBI" id="CHEBI:58136"/>
    </reaction>
</comment>
<dbReference type="RefSeq" id="WP_055114158.1">
    <property type="nucleotide sequence ID" value="NZ_CXWA01000001.1"/>
</dbReference>
<dbReference type="OrthoDB" id="9770537at2"/>
<sequence length="530" mass="55510">MTSLTGNLLINGSWLASSLPHEAFTVVNPADNTQLPTEFANASPEEIDLAVSAATEAFRSYSVLPAAKRATFLEAIATAMEHASDPIVDRGILETGLPEARLRGELGRTTGQLRMFANLLKRGDWKRVVIDTADPARQPLPKPDIRLTQVPLGPVVVFAASNFPLAFSTAGGDTASALAAGCPVIVKAHSAHPGTSELVAGCILAAIRQTGVPSGTFAMLHGPGRTVGTALVRHPGIKAGGFTGSVSGGRALFDVATGRPDPIPFFGELGSTNPVFLLEEALAANGESIVQAFVGAMTLGAGQFCTNPGILVARKNVATETFIKNASELVSQQIPQTMLTSSICASFRKGNAHRESVQSVSVLSTGMDASGNDASPVLMAVSAKEYLGDPHLQEEIFGPSTLMILCDTDSEMLQVAGSFHGHLTGSIFAEESDSEMSTAIAAVMQKKVGRLIFNGYGTGVEVCAGMSHGGPYPSSTNVQSTSVGERAIDRFVRPLCYQNTPDALLPEELKNTNPLGVRRLVDGNWSSDPI</sequence>
<comment type="catalytic activity">
    <reaction evidence="4">
        <text>2,5-dioxopentanoate + NADP(+) + H2O = 2-oxoglutarate + NADPH + 2 H(+)</text>
        <dbReference type="Rhea" id="RHEA:11296"/>
        <dbReference type="ChEBI" id="CHEBI:15377"/>
        <dbReference type="ChEBI" id="CHEBI:15378"/>
        <dbReference type="ChEBI" id="CHEBI:16810"/>
        <dbReference type="ChEBI" id="CHEBI:57783"/>
        <dbReference type="ChEBI" id="CHEBI:58136"/>
        <dbReference type="ChEBI" id="CHEBI:58349"/>
        <dbReference type="EC" id="1.2.1.26"/>
    </reaction>
</comment>
<gene>
    <name evidence="7" type="primary">aldH_2</name>
    <name evidence="7" type="ORF">LA5096_03143</name>
</gene>
<dbReference type="SUPFAM" id="SSF53720">
    <property type="entry name" value="ALDH-like"/>
    <property type="match status" value="1"/>
</dbReference>
<dbReference type="Gene3D" id="3.40.309.10">
    <property type="entry name" value="Aldehyde Dehydrogenase, Chain A, domain 2"/>
    <property type="match status" value="1"/>
</dbReference>
<evidence type="ECO:0000313" key="7">
    <source>
        <dbReference type="EMBL" id="CTQ72027.1"/>
    </source>
</evidence>
<dbReference type="InterPro" id="IPR050740">
    <property type="entry name" value="Aldehyde_DH_Superfamily"/>
</dbReference>
<dbReference type="Gene3D" id="3.40.605.10">
    <property type="entry name" value="Aldehyde Dehydrogenase, Chain A, domain 1"/>
    <property type="match status" value="1"/>
</dbReference>
<dbReference type="PANTHER" id="PTHR43353">
    <property type="entry name" value="SUCCINATE-SEMIALDEHYDE DEHYDROGENASE, MITOCHONDRIAL"/>
    <property type="match status" value="1"/>
</dbReference>
<evidence type="ECO:0000256" key="1">
    <source>
        <dbReference type="ARBA" id="ARBA00009986"/>
    </source>
</evidence>
<name>A0A0M7A592_9HYPH</name>
<evidence type="ECO:0000256" key="4">
    <source>
        <dbReference type="ARBA" id="ARBA00051918"/>
    </source>
</evidence>
<evidence type="ECO:0000256" key="3">
    <source>
        <dbReference type="ARBA" id="ARBA00050769"/>
    </source>
</evidence>
<evidence type="ECO:0000259" key="6">
    <source>
        <dbReference type="Pfam" id="PF00171"/>
    </source>
</evidence>
<dbReference type="InterPro" id="IPR016163">
    <property type="entry name" value="Ald_DH_C"/>
</dbReference>
<dbReference type="Pfam" id="PF00171">
    <property type="entry name" value="Aldedh"/>
    <property type="match status" value="1"/>
</dbReference>
<dbReference type="EC" id="1.2.1.26" evidence="5"/>
<dbReference type="InterPro" id="IPR016161">
    <property type="entry name" value="Ald_DH/histidinol_DH"/>
</dbReference>
<accession>A0A0M7A592</accession>
<dbReference type="InterPro" id="IPR044151">
    <property type="entry name" value="ALDH_KGSADH"/>
</dbReference>